<name>A0AA41SKR8_PAPNU</name>
<evidence type="ECO:0000313" key="7">
    <source>
        <dbReference type="EMBL" id="MCL7037166.1"/>
    </source>
</evidence>
<dbReference type="InterPro" id="IPR043132">
    <property type="entry name" value="BCAT-like_C"/>
</dbReference>
<keyword evidence="5" id="KW-0663">Pyridoxal phosphate</keyword>
<evidence type="ECO:0000256" key="3">
    <source>
        <dbReference type="ARBA" id="ARBA00022576"/>
    </source>
</evidence>
<dbReference type="InterPro" id="IPR043131">
    <property type="entry name" value="BCAT-like_N"/>
</dbReference>
<dbReference type="Pfam" id="PF01063">
    <property type="entry name" value="Aminotran_4"/>
    <property type="match status" value="1"/>
</dbReference>
<evidence type="ECO:0000256" key="2">
    <source>
        <dbReference type="ARBA" id="ARBA00009320"/>
    </source>
</evidence>
<dbReference type="EMBL" id="JAJJMA010175963">
    <property type="protein sequence ID" value="MCL7037166.1"/>
    <property type="molecule type" value="Genomic_DNA"/>
</dbReference>
<evidence type="ECO:0000256" key="1">
    <source>
        <dbReference type="ARBA" id="ARBA00001933"/>
    </source>
</evidence>
<accession>A0AA41SKR8</accession>
<dbReference type="PANTHER" id="PTHR42825">
    <property type="entry name" value="AMINO ACID AMINOTRANSFERASE"/>
    <property type="match status" value="1"/>
</dbReference>
<dbReference type="GO" id="GO:0004084">
    <property type="term" value="F:branched-chain-amino-acid transaminase activity"/>
    <property type="evidence" value="ECO:0007669"/>
    <property type="project" value="InterPro"/>
</dbReference>
<dbReference type="InterPro" id="IPR005786">
    <property type="entry name" value="B_amino_transII"/>
</dbReference>
<organism evidence="7 8">
    <name type="scientific">Papaver nudicaule</name>
    <name type="common">Iceland poppy</name>
    <dbReference type="NCBI Taxonomy" id="74823"/>
    <lineage>
        <taxon>Eukaryota</taxon>
        <taxon>Viridiplantae</taxon>
        <taxon>Streptophyta</taxon>
        <taxon>Embryophyta</taxon>
        <taxon>Tracheophyta</taxon>
        <taxon>Spermatophyta</taxon>
        <taxon>Magnoliopsida</taxon>
        <taxon>Ranunculales</taxon>
        <taxon>Papaveraceae</taxon>
        <taxon>Papaveroideae</taxon>
        <taxon>Papaver</taxon>
    </lineage>
</organism>
<protein>
    <recommendedName>
        <fullName evidence="9">Branched-chain-amino-acid transaminase</fullName>
    </recommendedName>
</protein>
<dbReference type="Proteomes" id="UP001177140">
    <property type="component" value="Unassembled WGS sequence"/>
</dbReference>
<keyword evidence="8" id="KW-1185">Reference proteome</keyword>
<dbReference type="Gene3D" id="3.30.470.10">
    <property type="match status" value="1"/>
</dbReference>
<dbReference type="SUPFAM" id="SSF56752">
    <property type="entry name" value="D-aminoacid aminotransferase-like PLP-dependent enzymes"/>
    <property type="match status" value="1"/>
</dbReference>
<comment type="cofactor">
    <cofactor evidence="1">
        <name>pyridoxal 5'-phosphate</name>
        <dbReference type="ChEBI" id="CHEBI:597326"/>
    </cofactor>
</comment>
<dbReference type="InterPro" id="IPR033939">
    <property type="entry name" value="BCAT_family"/>
</dbReference>
<keyword evidence="4" id="KW-0808">Transferase</keyword>
<comment type="similarity">
    <text evidence="2">Belongs to the class-IV pyridoxal-phosphate-dependent aminotransferase family.</text>
</comment>
<comment type="caution">
    <text evidence="7">The sequence shown here is derived from an EMBL/GenBank/DDBJ whole genome shotgun (WGS) entry which is preliminary data.</text>
</comment>
<evidence type="ECO:0000256" key="5">
    <source>
        <dbReference type="ARBA" id="ARBA00022898"/>
    </source>
</evidence>
<dbReference type="GO" id="GO:0009081">
    <property type="term" value="P:branched-chain amino acid metabolic process"/>
    <property type="evidence" value="ECO:0007669"/>
    <property type="project" value="InterPro"/>
</dbReference>
<dbReference type="CDD" id="cd01557">
    <property type="entry name" value="BCAT_beta_family"/>
    <property type="match status" value="1"/>
</dbReference>
<gene>
    <name evidence="7" type="ORF">MKW94_013799</name>
</gene>
<dbReference type="InterPro" id="IPR001544">
    <property type="entry name" value="Aminotrans_IV"/>
</dbReference>
<feature type="modified residue" description="N6-(pyridoxal phosphate)lysine" evidence="6">
    <location>
        <position position="230"/>
    </location>
</feature>
<sequence length="372" mass="41149">MILQRISLQCRIQLSCFTLLVSRSFFTTQAATSMQPMSESSSAYRRIRQYADVKWDELGFGLVPTDHMYIMKCSKEDRIFTRGELKPYGNIEISPCSGVLNYGQGLFEGLKAYRKRDGNILLFRPEENALRLQMGAKRMCMPSPSLDQSMLSSKQFLLTNVPPPGKESMYIRPLLIGTGPVLRLEPAPECTFITCAPPVGNYYKEGSAPLNLVIEEVIHRATPGGAGGVKTISNYAPVLKAITCAKSRGFSDVIYLDSVKRNILRKSLHGNIFICNFLRGNWISTPPTQGTILSGITRKSIIDIAIDHGYQVQERAIEVEELIHADEVFCTGTAVVVAPVGTGTISMKLHSILTGIQTGLIADKMGWTVELY</sequence>
<evidence type="ECO:0000256" key="4">
    <source>
        <dbReference type="ARBA" id="ARBA00022679"/>
    </source>
</evidence>
<proteinExistence type="inferred from homology"/>
<evidence type="ECO:0008006" key="9">
    <source>
        <dbReference type="Google" id="ProtNLM"/>
    </source>
</evidence>
<evidence type="ECO:0000313" key="8">
    <source>
        <dbReference type="Proteomes" id="UP001177140"/>
    </source>
</evidence>
<keyword evidence="3" id="KW-0032">Aminotransferase</keyword>
<reference evidence="7" key="1">
    <citation type="submission" date="2022-03" db="EMBL/GenBank/DDBJ databases">
        <title>A functionally conserved STORR gene fusion in Papaver species that diverged 16.8 million years ago.</title>
        <authorList>
            <person name="Catania T."/>
        </authorList>
    </citation>
    <scope>NUCLEOTIDE SEQUENCE</scope>
    <source>
        <strain evidence="7">S-191538</strain>
    </source>
</reference>
<evidence type="ECO:0000256" key="6">
    <source>
        <dbReference type="PIRSR" id="PIRSR006468-1"/>
    </source>
</evidence>
<dbReference type="PANTHER" id="PTHR42825:SF29">
    <property type="entry name" value="BRANCHED-CHAIN-AMINO-ACID AMINOTRANSFERASE"/>
    <property type="match status" value="1"/>
</dbReference>
<dbReference type="AlphaFoldDB" id="A0AA41SKR8"/>
<dbReference type="Gene3D" id="3.20.10.10">
    <property type="entry name" value="D-amino Acid Aminotransferase, subunit A, domain 2"/>
    <property type="match status" value="1"/>
</dbReference>
<dbReference type="InterPro" id="IPR036038">
    <property type="entry name" value="Aminotransferase-like"/>
</dbReference>
<dbReference type="PIRSF" id="PIRSF006468">
    <property type="entry name" value="BCAT1"/>
    <property type="match status" value="1"/>
</dbReference>